<organism evidence="1 2">
    <name type="scientific">Coemansia biformis</name>
    <dbReference type="NCBI Taxonomy" id="1286918"/>
    <lineage>
        <taxon>Eukaryota</taxon>
        <taxon>Fungi</taxon>
        <taxon>Fungi incertae sedis</taxon>
        <taxon>Zoopagomycota</taxon>
        <taxon>Kickxellomycotina</taxon>
        <taxon>Kickxellomycetes</taxon>
        <taxon>Kickxellales</taxon>
        <taxon>Kickxellaceae</taxon>
        <taxon>Coemansia</taxon>
    </lineage>
</organism>
<name>A0A9W7Y4H2_9FUNG</name>
<proteinExistence type="predicted"/>
<evidence type="ECO:0000313" key="1">
    <source>
        <dbReference type="EMBL" id="KAJ1724836.1"/>
    </source>
</evidence>
<dbReference type="EMBL" id="JANBOI010002074">
    <property type="protein sequence ID" value="KAJ1724836.1"/>
    <property type="molecule type" value="Genomic_DNA"/>
</dbReference>
<gene>
    <name evidence="1" type="ORF">LPJ61_005700</name>
</gene>
<keyword evidence="2" id="KW-1185">Reference proteome</keyword>
<evidence type="ECO:0000313" key="2">
    <source>
        <dbReference type="Proteomes" id="UP001143981"/>
    </source>
</evidence>
<protein>
    <submittedName>
        <fullName evidence="1">Uncharacterized protein</fullName>
    </submittedName>
</protein>
<sequence>MDDITTTHSESGTDAKPTTAAVDYLDHLESLADPFKVRADPDIANKLYNAFVDKFNKHTRSIRQRIGDARSSDEGKELATS</sequence>
<dbReference type="AlphaFoldDB" id="A0A9W7Y4H2"/>
<accession>A0A9W7Y4H2</accession>
<comment type="caution">
    <text evidence="1">The sequence shown here is derived from an EMBL/GenBank/DDBJ whole genome shotgun (WGS) entry which is preliminary data.</text>
</comment>
<reference evidence="1" key="1">
    <citation type="submission" date="2022-07" db="EMBL/GenBank/DDBJ databases">
        <title>Phylogenomic reconstructions and comparative analyses of Kickxellomycotina fungi.</title>
        <authorList>
            <person name="Reynolds N.K."/>
            <person name="Stajich J.E."/>
            <person name="Barry K."/>
            <person name="Grigoriev I.V."/>
            <person name="Crous P."/>
            <person name="Smith M.E."/>
        </authorList>
    </citation>
    <scope>NUCLEOTIDE SEQUENCE</scope>
    <source>
        <strain evidence="1">BCRC 34381</strain>
    </source>
</reference>
<dbReference type="Proteomes" id="UP001143981">
    <property type="component" value="Unassembled WGS sequence"/>
</dbReference>